<feature type="binding site" evidence="8">
    <location>
        <begin position="53"/>
        <end position="55"/>
    </location>
    <ligand>
        <name>S-adenosyl-L-methionine</name>
        <dbReference type="ChEBI" id="CHEBI:59789"/>
    </ligand>
</feature>
<dbReference type="GO" id="GO:0000287">
    <property type="term" value="F:magnesium ion binding"/>
    <property type="evidence" value="ECO:0007669"/>
    <property type="project" value="UniProtKB-UniRule"/>
</dbReference>
<protein>
    <recommendedName>
        <fullName evidence="8">7-carboxy-7-deazaguanine synthase</fullName>
        <shortName evidence="8">CDG synthase</shortName>
        <ecNumber evidence="8">4.3.99.3</ecNumber>
    </recommendedName>
    <alternativeName>
        <fullName evidence="8">Queuosine biosynthesis protein QueE</fullName>
    </alternativeName>
</protein>
<keyword evidence="1 8" id="KW-0004">4Fe-4S</keyword>
<dbReference type="SUPFAM" id="SSF102114">
    <property type="entry name" value="Radical SAM enzymes"/>
    <property type="match status" value="1"/>
</dbReference>
<dbReference type="GO" id="GO:0051539">
    <property type="term" value="F:4 iron, 4 sulfur cluster binding"/>
    <property type="evidence" value="ECO:0007669"/>
    <property type="project" value="UniProtKB-UniRule"/>
</dbReference>
<feature type="domain" description="Radical SAM core" evidence="9">
    <location>
        <begin position="34"/>
        <end position="266"/>
    </location>
</feature>
<dbReference type="PIRSF" id="PIRSF000370">
    <property type="entry name" value="QueE"/>
    <property type="match status" value="1"/>
</dbReference>
<feature type="binding site" evidence="8">
    <location>
        <position position="56"/>
    </location>
    <ligand>
        <name>Mg(2+)</name>
        <dbReference type="ChEBI" id="CHEBI:18420"/>
    </ligand>
</feature>
<comment type="cofactor">
    <cofactor evidence="8">
        <name>Mg(2+)</name>
        <dbReference type="ChEBI" id="CHEBI:18420"/>
    </cofactor>
</comment>
<dbReference type="Pfam" id="PF13353">
    <property type="entry name" value="Fer4_12"/>
    <property type="match status" value="1"/>
</dbReference>
<evidence type="ECO:0000256" key="6">
    <source>
        <dbReference type="ARBA" id="ARBA00023014"/>
    </source>
</evidence>
<feature type="binding site" evidence="8">
    <location>
        <position position="51"/>
    </location>
    <ligand>
        <name>[4Fe-4S] cluster</name>
        <dbReference type="ChEBI" id="CHEBI:49883"/>
        <note>4Fe-4S-S-AdoMet</note>
    </ligand>
</feature>
<dbReference type="GO" id="GO:1904047">
    <property type="term" value="F:S-adenosyl-L-methionine binding"/>
    <property type="evidence" value="ECO:0007669"/>
    <property type="project" value="UniProtKB-UniRule"/>
</dbReference>
<evidence type="ECO:0000256" key="1">
    <source>
        <dbReference type="ARBA" id="ARBA00022485"/>
    </source>
</evidence>
<feature type="binding site" evidence="8">
    <location>
        <position position="54"/>
    </location>
    <ligand>
        <name>[4Fe-4S] cluster</name>
        <dbReference type="ChEBI" id="CHEBI:49883"/>
        <note>4Fe-4S-S-AdoMet</note>
    </ligand>
</feature>
<evidence type="ECO:0000256" key="2">
    <source>
        <dbReference type="ARBA" id="ARBA00022691"/>
    </source>
</evidence>
<dbReference type="SFLD" id="SFLDS00029">
    <property type="entry name" value="Radical_SAM"/>
    <property type="match status" value="1"/>
</dbReference>
<keyword evidence="8" id="KW-0671">Queuosine biosynthesis</keyword>
<dbReference type="InterPro" id="IPR024924">
    <property type="entry name" value="7-CO-7-deazaguanine_synth-like"/>
</dbReference>
<dbReference type="PANTHER" id="PTHR42836">
    <property type="entry name" value="7-CARBOXY-7-DEAZAGUANINE SYNTHASE"/>
    <property type="match status" value="1"/>
</dbReference>
<evidence type="ECO:0000259" key="9">
    <source>
        <dbReference type="PROSITE" id="PS51918"/>
    </source>
</evidence>
<keyword evidence="7 8" id="KW-0456">Lyase</keyword>
<dbReference type="InterPro" id="IPR007197">
    <property type="entry name" value="rSAM"/>
</dbReference>
<comment type="cofactor">
    <cofactor evidence="8">
        <name>S-adenosyl-L-methionine</name>
        <dbReference type="ChEBI" id="CHEBI:59789"/>
    </cofactor>
    <text evidence="8">Binds 1 S-adenosyl-L-methionine per subunit.</text>
</comment>
<dbReference type="HAMAP" id="MF_00917">
    <property type="entry name" value="QueE"/>
    <property type="match status" value="1"/>
</dbReference>
<gene>
    <name evidence="8" type="primary">queE</name>
    <name evidence="10" type="ORF">QQ91_0014775</name>
</gene>
<dbReference type="GO" id="GO:0016840">
    <property type="term" value="F:carbon-nitrogen lyase activity"/>
    <property type="evidence" value="ECO:0007669"/>
    <property type="project" value="UniProtKB-UniRule"/>
</dbReference>
<comment type="similarity">
    <text evidence="8">Belongs to the radical SAM superfamily. 7-carboxy-7-deazaguanine synthase family.</text>
</comment>
<evidence type="ECO:0000256" key="5">
    <source>
        <dbReference type="ARBA" id="ARBA00023004"/>
    </source>
</evidence>
<dbReference type="GO" id="GO:0008616">
    <property type="term" value="P:tRNA queuosine(34) biosynthetic process"/>
    <property type="evidence" value="ECO:0007669"/>
    <property type="project" value="UniProtKB-UniRule"/>
</dbReference>
<reference evidence="10 11" key="1">
    <citation type="journal article" date="2015" name="Genome Announc.">
        <title>Draft Genome Sequence of Filamentous Marine Cyanobacterium Lyngbya confervoides Strain BDU141951.</title>
        <authorList>
            <person name="Chandrababunaidu M.M."/>
            <person name="Sen D."/>
            <person name="Tripathy S."/>
        </authorList>
    </citation>
    <scope>NUCLEOTIDE SEQUENCE [LARGE SCALE GENOMIC DNA]</scope>
    <source>
        <strain evidence="10 11">BDU141951</strain>
    </source>
</reference>
<keyword evidence="4 8" id="KW-0460">Magnesium</keyword>
<dbReference type="CDD" id="cd01335">
    <property type="entry name" value="Radical_SAM"/>
    <property type="match status" value="1"/>
</dbReference>
<keyword evidence="2 8" id="KW-0949">S-adenosyl-L-methionine</keyword>
<keyword evidence="5 8" id="KW-0408">Iron</keyword>
<keyword evidence="3 8" id="KW-0479">Metal-binding</keyword>
<feature type="binding site" evidence="8">
    <location>
        <position position="43"/>
    </location>
    <ligand>
        <name>substrate</name>
    </ligand>
</feature>
<dbReference type="EMBL" id="JTHE03000088">
    <property type="protein sequence ID" value="MCM1984085.1"/>
    <property type="molecule type" value="Genomic_DNA"/>
</dbReference>
<keyword evidence="6 8" id="KW-0411">Iron-sulfur</keyword>
<comment type="pathway">
    <text evidence="8">Purine metabolism; 7-cyano-7-deazaguanine biosynthesis.</text>
</comment>
<organism evidence="10 11">
    <name type="scientific">Lyngbya confervoides BDU141951</name>
    <dbReference type="NCBI Taxonomy" id="1574623"/>
    <lineage>
        <taxon>Bacteria</taxon>
        <taxon>Bacillati</taxon>
        <taxon>Cyanobacteriota</taxon>
        <taxon>Cyanophyceae</taxon>
        <taxon>Oscillatoriophycideae</taxon>
        <taxon>Oscillatoriales</taxon>
        <taxon>Microcoleaceae</taxon>
        <taxon>Lyngbya</taxon>
    </lineage>
</organism>
<evidence type="ECO:0000256" key="7">
    <source>
        <dbReference type="ARBA" id="ARBA00023239"/>
    </source>
</evidence>
<feature type="binding site" evidence="8">
    <location>
        <position position="110"/>
    </location>
    <ligand>
        <name>S-adenosyl-L-methionine</name>
        <dbReference type="ChEBI" id="CHEBI:59789"/>
    </ligand>
</feature>
<comment type="cofactor">
    <cofactor evidence="8">
        <name>[4Fe-4S] cluster</name>
        <dbReference type="ChEBI" id="CHEBI:49883"/>
    </cofactor>
    <text evidence="8">Binds 1 [4Fe-4S] cluster. The cluster is coordinated with 3 cysteines and an exchangeable S-adenosyl-L-methionine.</text>
</comment>
<dbReference type="PROSITE" id="PS51918">
    <property type="entry name" value="RADICAL_SAM"/>
    <property type="match status" value="1"/>
</dbReference>
<comment type="subunit">
    <text evidence="8">Homodimer.</text>
</comment>
<dbReference type="Proteomes" id="UP000031561">
    <property type="component" value="Unassembled WGS sequence"/>
</dbReference>
<dbReference type="InterPro" id="IPR013785">
    <property type="entry name" value="Aldolase_TIM"/>
</dbReference>
<sequence length="266" mass="29904">MPLPTKSNSLEAAGLDQTAALVEVFSALQGEGLNVGTRQIFVRFGGCDLRCSYCDSAHTWHPTSRCDIEVQAGQRRYEQHPNPVSGTQLLAWIDRLDQPRLHDSISLTGGEPLLQSAFLAQFLPQLRSRCSLPLYLETGGHRADLLPLVLPYLDWIGMDLKLPSVSRESHWEAHRQFLVQAAKVEVFCKLIISSQTQWLDLEKAAALIRSVSEEIPCFLQPMTPLGEADSALAPRPEQVLEWHGLMKQILRDVRVIPQTHKMMHQK</sequence>
<evidence type="ECO:0000313" key="11">
    <source>
        <dbReference type="Proteomes" id="UP000031561"/>
    </source>
</evidence>
<dbReference type="InterPro" id="IPR058240">
    <property type="entry name" value="rSAM_sf"/>
</dbReference>
<feature type="binding site" evidence="8">
    <location>
        <position position="47"/>
    </location>
    <ligand>
        <name>[4Fe-4S] cluster</name>
        <dbReference type="ChEBI" id="CHEBI:49883"/>
        <note>4Fe-4S-S-AdoMet</note>
    </ligand>
</feature>
<accession>A0ABD4T759</accession>
<proteinExistence type="inferred from homology"/>
<comment type="catalytic activity">
    <reaction evidence="8">
        <text>6-carboxy-5,6,7,8-tetrahydropterin + H(+) = 7-carboxy-7-carbaguanine + NH4(+)</text>
        <dbReference type="Rhea" id="RHEA:27974"/>
        <dbReference type="ChEBI" id="CHEBI:15378"/>
        <dbReference type="ChEBI" id="CHEBI:28938"/>
        <dbReference type="ChEBI" id="CHEBI:61032"/>
        <dbReference type="ChEBI" id="CHEBI:61036"/>
        <dbReference type="EC" id="4.3.99.3"/>
    </reaction>
</comment>
<comment type="function">
    <text evidence="8">Catalyzes the complex heterocyclic radical-mediated conversion of 6-carboxy-5,6,7,8-tetrahydropterin (CPH4) to 7-carboxy-7-deazaguanine (CDG), a step common to the biosynthetic pathways of all 7-deazapurine-containing compounds.</text>
</comment>
<evidence type="ECO:0000256" key="3">
    <source>
        <dbReference type="ARBA" id="ARBA00022723"/>
    </source>
</evidence>
<dbReference type="EC" id="4.3.99.3" evidence="8"/>
<dbReference type="Gene3D" id="3.20.20.70">
    <property type="entry name" value="Aldolase class I"/>
    <property type="match status" value="1"/>
</dbReference>
<dbReference type="AlphaFoldDB" id="A0ABD4T759"/>
<feature type="binding site" evidence="8">
    <location>
        <position position="108"/>
    </location>
    <ligand>
        <name>substrate</name>
    </ligand>
</feature>
<keyword evidence="11" id="KW-1185">Reference proteome</keyword>
<dbReference type="PANTHER" id="PTHR42836:SF1">
    <property type="entry name" value="7-CARBOXY-7-DEAZAGUANINE SYNTHASE"/>
    <property type="match status" value="1"/>
</dbReference>
<dbReference type="RefSeq" id="WP_166275939.1">
    <property type="nucleotide sequence ID" value="NZ_JTHE03000088.1"/>
</dbReference>
<name>A0ABD4T759_9CYAN</name>
<comment type="caution">
    <text evidence="10">The sequence shown here is derived from an EMBL/GenBank/DDBJ whole genome shotgun (WGS) entry which is preliminary data.</text>
</comment>
<evidence type="ECO:0000256" key="4">
    <source>
        <dbReference type="ARBA" id="ARBA00022842"/>
    </source>
</evidence>
<comment type="caution">
    <text evidence="8">Lacks conserved residue(s) required for the propagation of feature annotation.</text>
</comment>
<evidence type="ECO:0000313" key="10">
    <source>
        <dbReference type="EMBL" id="MCM1984085.1"/>
    </source>
</evidence>
<feature type="binding site" evidence="8">
    <location>
        <begin position="28"/>
        <end position="30"/>
    </location>
    <ligand>
        <name>substrate</name>
    </ligand>
</feature>
<evidence type="ECO:0000256" key="8">
    <source>
        <dbReference type="HAMAP-Rule" id="MF_00917"/>
    </source>
</evidence>